<protein>
    <submittedName>
        <fullName evidence="3">Virulence factor Mce family protein</fullName>
    </submittedName>
</protein>
<dbReference type="Proteomes" id="UP000004926">
    <property type="component" value="Chromosome"/>
</dbReference>
<feature type="domain" description="Mammalian cell entry C-terminal" evidence="2">
    <location>
        <begin position="117"/>
        <end position="311"/>
    </location>
</feature>
<dbReference type="Pfam" id="PF02470">
    <property type="entry name" value="MlaD"/>
    <property type="match status" value="1"/>
</dbReference>
<dbReference type="HOGENOM" id="CLU_026704_1_0_11"/>
<dbReference type="GO" id="GO:0005576">
    <property type="term" value="C:extracellular region"/>
    <property type="evidence" value="ECO:0007669"/>
    <property type="project" value="TreeGrafter"/>
</dbReference>
<dbReference type="OrthoDB" id="338143at2"/>
<dbReference type="STRING" id="882083.SacmaDRAFT_1999"/>
<dbReference type="InterPro" id="IPR005693">
    <property type="entry name" value="Mce"/>
</dbReference>
<dbReference type="RefSeq" id="WP_009153640.1">
    <property type="nucleotide sequence ID" value="NZ_CM001439.1"/>
</dbReference>
<gene>
    <name evidence="3" type="ORF">SacmaDRAFT_1999</name>
</gene>
<dbReference type="InterPro" id="IPR024516">
    <property type="entry name" value="Mce_C"/>
</dbReference>
<dbReference type="eggNOG" id="COG1463">
    <property type="taxonomic scope" value="Bacteria"/>
</dbReference>
<proteinExistence type="predicted"/>
<evidence type="ECO:0000259" key="1">
    <source>
        <dbReference type="Pfam" id="PF02470"/>
    </source>
</evidence>
<dbReference type="EMBL" id="CM001439">
    <property type="protein sequence ID" value="EHR50255.1"/>
    <property type="molecule type" value="Genomic_DNA"/>
</dbReference>
<dbReference type="AlphaFoldDB" id="H5X8F9"/>
<dbReference type="Pfam" id="PF11887">
    <property type="entry name" value="Mce4_CUP1"/>
    <property type="match status" value="1"/>
</dbReference>
<accession>H5X8F9</accession>
<dbReference type="InterPro" id="IPR052336">
    <property type="entry name" value="MlaD_Phospholipid_Transporter"/>
</dbReference>
<organism evidence="3 4">
    <name type="scientific">Saccharomonospora marina XMU15</name>
    <dbReference type="NCBI Taxonomy" id="882083"/>
    <lineage>
        <taxon>Bacteria</taxon>
        <taxon>Bacillati</taxon>
        <taxon>Actinomycetota</taxon>
        <taxon>Actinomycetes</taxon>
        <taxon>Pseudonocardiales</taxon>
        <taxon>Pseudonocardiaceae</taxon>
        <taxon>Saccharomonospora</taxon>
    </lineage>
</organism>
<evidence type="ECO:0000313" key="4">
    <source>
        <dbReference type="Proteomes" id="UP000004926"/>
    </source>
</evidence>
<dbReference type="NCBIfam" id="TIGR00996">
    <property type="entry name" value="Mtu_fam_mce"/>
    <property type="match status" value="1"/>
</dbReference>
<keyword evidence="4" id="KW-1185">Reference proteome</keyword>
<dbReference type="PANTHER" id="PTHR33371:SF17">
    <property type="entry name" value="MCE-FAMILY PROTEIN MCE1B"/>
    <property type="match status" value="1"/>
</dbReference>
<evidence type="ECO:0000313" key="3">
    <source>
        <dbReference type="EMBL" id="EHR50255.1"/>
    </source>
</evidence>
<feature type="domain" description="Mce/MlaD" evidence="1">
    <location>
        <begin position="37"/>
        <end position="111"/>
    </location>
</feature>
<sequence length="347" mass="36814">MRRFPTSVIKVGVFAAAAALVAAVLASLVGNLSFTPTHEYAAVFTDALGVAEGDDVRIGGVVVGHVESVELGEGSSAEVTFDVDKSVPVYREATVEIRWADVVGNRYLAIVESAGGSPLAAGSTIPQERTKPALNLTVLFNGFQPLFRSLSPRDVNQLSAEIIQILQGESGNVTTLLRNTAQLASSVADKDAVIGRVVDNLTTVLVAVDERENRMTQLIVRFRDLMKGIAQEREPIGRSLESMTALLDAGSGLLGELREPLRADVGHLGALAGKLAADRNDLDELLRGLPGKLSNMNRTSSYGSFFNFYQCAADIRIGLLGEVMTLRAPLSNSASEKDTVCAGSGSR</sequence>
<dbReference type="InterPro" id="IPR003399">
    <property type="entry name" value="Mce/MlaD"/>
</dbReference>
<dbReference type="GO" id="GO:0051701">
    <property type="term" value="P:biological process involved in interaction with host"/>
    <property type="evidence" value="ECO:0007669"/>
    <property type="project" value="TreeGrafter"/>
</dbReference>
<reference evidence="3 4" key="1">
    <citation type="journal article" date="2012" name="Stand. Genomic Sci.">
        <title>Genome sequence of the ocean sediment bacterium Saccharomonospora marina type strain (XMU15(T)).</title>
        <authorList>
            <person name="Klenk H.P."/>
            <person name="Lu M."/>
            <person name="Lucas S."/>
            <person name="Lapidus A."/>
            <person name="Copeland A."/>
            <person name="Pitluck S."/>
            <person name="Goodwin L.A."/>
            <person name="Han C."/>
            <person name="Tapia R."/>
            <person name="Brambilla E.M."/>
            <person name="Potter G."/>
            <person name="Land M."/>
            <person name="Ivanova N."/>
            <person name="Rohde M."/>
            <person name="Goker M."/>
            <person name="Detter J.C."/>
            <person name="Li W.J."/>
            <person name="Kyrpides N.C."/>
            <person name="Woyke T."/>
        </authorList>
    </citation>
    <scope>NUCLEOTIDE SEQUENCE [LARGE SCALE GENOMIC DNA]</scope>
    <source>
        <strain evidence="3 4">XMU15</strain>
    </source>
</reference>
<evidence type="ECO:0000259" key="2">
    <source>
        <dbReference type="Pfam" id="PF11887"/>
    </source>
</evidence>
<name>H5X8F9_9PSEU</name>
<dbReference type="PANTHER" id="PTHR33371">
    <property type="entry name" value="INTERMEMBRANE PHOSPHOLIPID TRANSPORT SYSTEM BINDING PROTEIN MLAD-RELATED"/>
    <property type="match status" value="1"/>
</dbReference>